<dbReference type="EMBL" id="MGHA01000055">
    <property type="protein sequence ID" value="OGM57726.1"/>
    <property type="molecule type" value="Genomic_DNA"/>
</dbReference>
<sequence>MGRAVNKKLFFLIVTVLLISTLLGLFFGQRLLTKHLIDKLYFYSYTKVYPPLVKIEGQGGLCPNGICTFSEIILKNGTYVKDNKLGGKIDASKLSIIINATDFNEIYKNKFTGVCPTAYDAMEITYTFYTSHGKEVVSSCSVKINPTNPLFVEMKNLYLYNPSF</sequence>
<protein>
    <submittedName>
        <fullName evidence="1">Uncharacterized protein</fullName>
    </submittedName>
</protein>
<proteinExistence type="predicted"/>
<evidence type="ECO:0000313" key="1">
    <source>
        <dbReference type="EMBL" id="OGM57726.1"/>
    </source>
</evidence>
<organism evidence="1 2">
    <name type="scientific">Candidatus Woesebacteria bacterium RIFCSPLOWO2_01_FULL_37_19</name>
    <dbReference type="NCBI Taxonomy" id="1802514"/>
    <lineage>
        <taxon>Bacteria</taxon>
        <taxon>Candidatus Woeseibacteriota</taxon>
    </lineage>
</organism>
<gene>
    <name evidence="1" type="ORF">A2955_05425</name>
</gene>
<dbReference type="AlphaFoldDB" id="A0A1F8B140"/>
<accession>A0A1F8B140</accession>
<dbReference type="STRING" id="1802514.A2955_05425"/>
<name>A0A1F8B140_9BACT</name>
<reference evidence="1 2" key="1">
    <citation type="journal article" date="2016" name="Nat. Commun.">
        <title>Thousands of microbial genomes shed light on interconnected biogeochemical processes in an aquifer system.</title>
        <authorList>
            <person name="Anantharaman K."/>
            <person name="Brown C.T."/>
            <person name="Hug L.A."/>
            <person name="Sharon I."/>
            <person name="Castelle C.J."/>
            <person name="Probst A.J."/>
            <person name="Thomas B.C."/>
            <person name="Singh A."/>
            <person name="Wilkins M.J."/>
            <person name="Karaoz U."/>
            <person name="Brodie E.L."/>
            <person name="Williams K.H."/>
            <person name="Hubbard S.S."/>
            <person name="Banfield J.F."/>
        </authorList>
    </citation>
    <scope>NUCLEOTIDE SEQUENCE [LARGE SCALE GENOMIC DNA]</scope>
</reference>
<evidence type="ECO:0000313" key="2">
    <source>
        <dbReference type="Proteomes" id="UP000177501"/>
    </source>
</evidence>
<dbReference type="Proteomes" id="UP000177501">
    <property type="component" value="Unassembled WGS sequence"/>
</dbReference>
<comment type="caution">
    <text evidence="1">The sequence shown here is derived from an EMBL/GenBank/DDBJ whole genome shotgun (WGS) entry which is preliminary data.</text>
</comment>